<evidence type="ECO:0000256" key="10">
    <source>
        <dbReference type="ARBA" id="ARBA00048552"/>
    </source>
</evidence>
<dbReference type="EMBL" id="CP006696">
    <property type="protein sequence ID" value="AIC11528.1"/>
    <property type="molecule type" value="Genomic_DNA"/>
</dbReference>
<keyword evidence="6 11" id="KW-0548">Nucleotidyltransferase</keyword>
<keyword evidence="4 11" id="KW-0240">DNA-directed RNA polymerase</keyword>
<dbReference type="InterPro" id="IPR006110">
    <property type="entry name" value="Pol_omega/Rpo6/RPB6"/>
</dbReference>
<dbReference type="GO" id="GO:0003899">
    <property type="term" value="F:DNA-directed RNA polymerase activity"/>
    <property type="evidence" value="ECO:0007669"/>
    <property type="project" value="UniProtKB-UniRule"/>
</dbReference>
<evidence type="ECO:0000256" key="11">
    <source>
        <dbReference type="HAMAP-Rule" id="MF_00366"/>
    </source>
</evidence>
<dbReference type="GO" id="GO:0003677">
    <property type="term" value="F:DNA binding"/>
    <property type="evidence" value="ECO:0007669"/>
    <property type="project" value="UniProtKB-UniRule"/>
</dbReference>
<evidence type="ECO:0000256" key="4">
    <source>
        <dbReference type="ARBA" id="ARBA00022478"/>
    </source>
</evidence>
<dbReference type="NCBIfam" id="TIGR00690">
    <property type="entry name" value="rpoZ"/>
    <property type="match status" value="1"/>
</dbReference>
<evidence type="ECO:0000256" key="5">
    <source>
        <dbReference type="ARBA" id="ARBA00022679"/>
    </source>
</evidence>
<dbReference type="PANTHER" id="PTHR34476:SF1">
    <property type="entry name" value="DNA-DIRECTED RNA POLYMERASE SUBUNIT OMEGA"/>
    <property type="match status" value="1"/>
</dbReference>
<comment type="function">
    <text evidence="11">Promotes RNA polymerase assembly. Latches the N- and C-terminal regions of the beta' subunit thereby facilitating its interaction with the beta and alpha subunits.</text>
</comment>
<dbReference type="InterPro" id="IPR003716">
    <property type="entry name" value="DNA-dir_RNA_pol_omega"/>
</dbReference>
<dbReference type="KEGG" id="xfs:D934_10560"/>
<evidence type="ECO:0000256" key="7">
    <source>
        <dbReference type="ARBA" id="ARBA00023163"/>
    </source>
</evidence>
<comment type="similarity">
    <text evidence="1 11">Belongs to the RNA polymerase subunit omega family.</text>
</comment>
<evidence type="ECO:0000256" key="3">
    <source>
        <dbReference type="ARBA" id="ARBA00013725"/>
    </source>
</evidence>
<name>A0A060H7H7_XYLFS</name>
<evidence type="ECO:0000256" key="2">
    <source>
        <dbReference type="ARBA" id="ARBA00012418"/>
    </source>
</evidence>
<sequence>MARITVEDCLEVVNNRFELVMMASKRARQLANGVPPLIENTNSEDKPTVLALREIAARKINSKMIDEIEKAERERAEREAMEWAAAEVVADEDMSKSDD</sequence>
<dbReference type="SMART" id="SM01409">
    <property type="entry name" value="RNA_pol_Rpb6"/>
    <property type="match status" value="1"/>
</dbReference>
<evidence type="ECO:0000256" key="9">
    <source>
        <dbReference type="ARBA" id="ARBA00030998"/>
    </source>
</evidence>
<keyword evidence="7 11" id="KW-0804">Transcription</keyword>
<evidence type="ECO:0000256" key="6">
    <source>
        <dbReference type="ARBA" id="ARBA00022695"/>
    </source>
</evidence>
<keyword evidence="5 11" id="KW-0808">Transferase</keyword>
<dbReference type="RefSeq" id="WP_024748768.1">
    <property type="nucleotide sequence ID" value="NZ_CP006696.1"/>
</dbReference>
<dbReference type="HOGENOM" id="CLU_125406_5_3_6"/>
<dbReference type="GO" id="GO:0006351">
    <property type="term" value="P:DNA-templated transcription"/>
    <property type="evidence" value="ECO:0007669"/>
    <property type="project" value="UniProtKB-UniRule"/>
</dbReference>
<evidence type="ECO:0000256" key="1">
    <source>
        <dbReference type="ARBA" id="ARBA00006711"/>
    </source>
</evidence>
<dbReference type="GO" id="GO:0000428">
    <property type="term" value="C:DNA-directed RNA polymerase complex"/>
    <property type="evidence" value="ECO:0007669"/>
    <property type="project" value="UniProtKB-KW"/>
</dbReference>
<dbReference type="PANTHER" id="PTHR34476">
    <property type="entry name" value="DNA-DIRECTED RNA POLYMERASE SUBUNIT OMEGA"/>
    <property type="match status" value="1"/>
</dbReference>
<dbReference type="HAMAP" id="MF_00366">
    <property type="entry name" value="RNApol_bact_RpoZ"/>
    <property type="match status" value="1"/>
</dbReference>
<proteinExistence type="inferred from homology"/>
<evidence type="ECO:0000313" key="13">
    <source>
        <dbReference type="Proteomes" id="UP000027215"/>
    </source>
</evidence>
<comment type="subunit">
    <text evidence="11">The RNAP catalytic core consists of 2 alpha, 1 beta, 1 beta' and 1 omega subunit. When a sigma factor is associated with the core the holoenzyme is formed, which can initiate transcription.</text>
</comment>
<dbReference type="EC" id="2.7.7.6" evidence="2 11"/>
<evidence type="ECO:0000313" key="12">
    <source>
        <dbReference type="EMBL" id="AIC11528.1"/>
    </source>
</evidence>
<comment type="catalytic activity">
    <reaction evidence="10 11">
        <text>RNA(n) + a ribonucleoside 5'-triphosphate = RNA(n+1) + diphosphate</text>
        <dbReference type="Rhea" id="RHEA:21248"/>
        <dbReference type="Rhea" id="RHEA-COMP:14527"/>
        <dbReference type="Rhea" id="RHEA-COMP:17342"/>
        <dbReference type="ChEBI" id="CHEBI:33019"/>
        <dbReference type="ChEBI" id="CHEBI:61557"/>
        <dbReference type="ChEBI" id="CHEBI:140395"/>
        <dbReference type="EC" id="2.7.7.6"/>
    </reaction>
</comment>
<gene>
    <name evidence="11" type="primary">rpoZ</name>
    <name evidence="12" type="ORF">D934_10560</name>
</gene>
<dbReference type="SUPFAM" id="SSF63562">
    <property type="entry name" value="RPB6/omega subunit-like"/>
    <property type="match status" value="1"/>
</dbReference>
<dbReference type="Gene3D" id="3.90.940.10">
    <property type="match status" value="1"/>
</dbReference>
<dbReference type="Proteomes" id="UP000027215">
    <property type="component" value="Chromosome"/>
</dbReference>
<dbReference type="PATRIC" id="fig|155920.8.peg.2472"/>
<reference evidence="12 13" key="1">
    <citation type="submission" date="2013-08" db="EMBL/GenBank/DDBJ databases">
        <authorList>
            <person name="Stouthamer R."/>
            <person name="Nunney L."/>
        </authorList>
    </citation>
    <scope>NUCLEOTIDE SEQUENCE [LARGE SCALE GENOMIC DNA]</scope>
    <source>
        <strain evidence="13">ann-1</strain>
    </source>
</reference>
<accession>A0A060H7H7</accession>
<protein>
    <recommendedName>
        <fullName evidence="3 11">DNA-directed RNA polymerase subunit omega</fullName>
        <shortName evidence="11">RNAP omega subunit</shortName>
        <ecNumber evidence="2 11">2.7.7.6</ecNumber>
    </recommendedName>
    <alternativeName>
        <fullName evidence="9 11">RNA polymerase omega subunit</fullName>
    </alternativeName>
    <alternativeName>
        <fullName evidence="8 11">Transcriptase subunit omega</fullName>
    </alternativeName>
</protein>
<evidence type="ECO:0000256" key="8">
    <source>
        <dbReference type="ARBA" id="ARBA00029924"/>
    </source>
</evidence>
<dbReference type="InterPro" id="IPR036161">
    <property type="entry name" value="RPB6/omega-like_sf"/>
</dbReference>
<organism evidence="12 13">
    <name type="scientific">Xylella fastidiosa subsp. sandyi Ann-1</name>
    <dbReference type="NCBI Taxonomy" id="155920"/>
    <lineage>
        <taxon>Bacteria</taxon>
        <taxon>Pseudomonadati</taxon>
        <taxon>Pseudomonadota</taxon>
        <taxon>Gammaproteobacteria</taxon>
        <taxon>Lysobacterales</taxon>
        <taxon>Lysobacteraceae</taxon>
        <taxon>Xylella</taxon>
    </lineage>
</organism>
<dbReference type="AlphaFoldDB" id="A0A060H7H7"/>
<dbReference type="Pfam" id="PF01192">
    <property type="entry name" value="RNA_pol_Rpb6"/>
    <property type="match status" value="1"/>
</dbReference>